<feature type="region of interest" description="Disordered" evidence="2">
    <location>
        <begin position="355"/>
        <end position="448"/>
    </location>
</feature>
<protein>
    <recommendedName>
        <fullName evidence="5">FAD-dependent oxidoreductase-like enzyme</fullName>
    </recommendedName>
</protein>
<reference evidence="3 4" key="1">
    <citation type="submission" date="2023-01" db="EMBL/GenBank/DDBJ databases">
        <title>Analysis of 21 Apiospora genomes using comparative genomics revels a genus with tremendous synthesis potential of carbohydrate active enzymes and secondary metabolites.</title>
        <authorList>
            <person name="Sorensen T."/>
        </authorList>
    </citation>
    <scope>NUCLEOTIDE SEQUENCE [LARGE SCALE GENOMIC DNA]</scope>
    <source>
        <strain evidence="3 4">CBS 83171</strain>
    </source>
</reference>
<sequence>MSVDVTMSSPDHDTVADEVPITPPDALPPFSQSQASIPSTEGPASPIEPDASLKTELNDHHSPSSQIIPSSLTPPPSSQVPQSNGPSVGQPLGYISSQRANMFSPPATTSNPLNRRDQPPPNAAEYLPPTANQISDASVEELKAMFQSCLAENARSKMETAHHKLQYSLLRMQAEEEANRAAVEHEMMRREVEVLRQAEHSRQARRELSAAAESTQAKYLHLKVLYEAAADEIENLRKRSKLAKKVIQQKEDEIISLTDERDMLLTRIRENREHFHMLCSPGGVFHGALTPKTPAIATPQQPRATPRQTPRATHPHHHAHSHSLSHIHTHHRDPRQENDTSQAGFAALLQALTREDNSAPSTPLGGTRLAPRAPPKHTRGAQSLSSLPTTPNPRPRDDHSVLLPSADLVPHSEPPPRFPVDARVVPETPTSKRGRKSRESTISADDTEDIDRVALASVAAATQSFMTSGSGGPTKRSQRHRDDEEEVYESQASQAASEMLRRDPRESFEVASSVGSRDDTPAPTEKSAKLQAKLYAGVNKPGVSEKRKFAGVHDADESRRDVFTSPPKKSRLAGGKIGLGIMNS</sequence>
<dbReference type="Proteomes" id="UP001446871">
    <property type="component" value="Unassembled WGS sequence"/>
</dbReference>
<feature type="region of interest" description="Disordered" evidence="2">
    <location>
        <begin position="1"/>
        <end position="128"/>
    </location>
</feature>
<feature type="compositionally biased region" description="Low complexity" evidence="2">
    <location>
        <begin position="298"/>
        <end position="312"/>
    </location>
</feature>
<dbReference type="EMBL" id="JAQQWM010000008">
    <property type="protein sequence ID" value="KAK8054101.1"/>
    <property type="molecule type" value="Genomic_DNA"/>
</dbReference>
<accession>A0ABR1U5C0</accession>
<feature type="coiled-coil region" evidence="1">
    <location>
        <begin position="219"/>
        <end position="267"/>
    </location>
</feature>
<evidence type="ECO:0000313" key="4">
    <source>
        <dbReference type="Proteomes" id="UP001446871"/>
    </source>
</evidence>
<gene>
    <name evidence="3" type="ORF">PG996_013402</name>
</gene>
<feature type="compositionally biased region" description="Polar residues" evidence="2">
    <location>
        <begin position="30"/>
        <end position="39"/>
    </location>
</feature>
<evidence type="ECO:0008006" key="5">
    <source>
        <dbReference type="Google" id="ProtNLM"/>
    </source>
</evidence>
<feature type="compositionally biased region" description="Polar residues" evidence="2">
    <location>
        <begin position="380"/>
        <end position="389"/>
    </location>
</feature>
<feature type="compositionally biased region" description="Basic residues" evidence="2">
    <location>
        <begin position="313"/>
        <end position="333"/>
    </location>
</feature>
<feature type="region of interest" description="Disordered" evidence="2">
    <location>
        <begin position="557"/>
        <end position="584"/>
    </location>
</feature>
<feature type="compositionally biased region" description="Basic and acidic residues" evidence="2">
    <location>
        <begin position="51"/>
        <end position="62"/>
    </location>
</feature>
<evidence type="ECO:0000256" key="1">
    <source>
        <dbReference type="SAM" id="Coils"/>
    </source>
</evidence>
<keyword evidence="1" id="KW-0175">Coiled coil</keyword>
<comment type="caution">
    <text evidence="3">The sequence shown here is derived from an EMBL/GenBank/DDBJ whole genome shotgun (WGS) entry which is preliminary data.</text>
</comment>
<evidence type="ECO:0000313" key="3">
    <source>
        <dbReference type="EMBL" id="KAK8054101.1"/>
    </source>
</evidence>
<proteinExistence type="predicted"/>
<keyword evidence="4" id="KW-1185">Reference proteome</keyword>
<evidence type="ECO:0000256" key="2">
    <source>
        <dbReference type="SAM" id="MobiDB-lite"/>
    </source>
</evidence>
<feature type="region of interest" description="Disordered" evidence="2">
    <location>
        <begin position="464"/>
        <end position="528"/>
    </location>
</feature>
<feature type="compositionally biased region" description="Basic and acidic residues" evidence="2">
    <location>
        <begin position="499"/>
        <end position="508"/>
    </location>
</feature>
<organism evidence="3 4">
    <name type="scientific">Apiospora saccharicola</name>
    <dbReference type="NCBI Taxonomy" id="335842"/>
    <lineage>
        <taxon>Eukaryota</taxon>
        <taxon>Fungi</taxon>
        <taxon>Dikarya</taxon>
        <taxon>Ascomycota</taxon>
        <taxon>Pezizomycotina</taxon>
        <taxon>Sordariomycetes</taxon>
        <taxon>Xylariomycetidae</taxon>
        <taxon>Amphisphaeriales</taxon>
        <taxon>Apiosporaceae</taxon>
        <taxon>Apiospora</taxon>
    </lineage>
</organism>
<feature type="compositionally biased region" description="Polar residues" evidence="2">
    <location>
        <begin position="95"/>
        <end position="113"/>
    </location>
</feature>
<feature type="region of interest" description="Disordered" evidence="2">
    <location>
        <begin position="289"/>
        <end position="339"/>
    </location>
</feature>
<name>A0ABR1U5C0_9PEZI</name>